<dbReference type="AlphaFoldDB" id="A3ZRX4"/>
<gene>
    <name evidence="3" type="ORF">DSM3645_12786</name>
</gene>
<dbReference type="EMBL" id="AANZ01000007">
    <property type="protein sequence ID" value="EAQ80896.1"/>
    <property type="molecule type" value="Genomic_DNA"/>
</dbReference>
<feature type="compositionally biased region" description="Basic and acidic residues" evidence="1">
    <location>
        <begin position="127"/>
        <end position="137"/>
    </location>
</feature>
<comment type="caution">
    <text evidence="3">The sequence shown here is derived from an EMBL/GenBank/DDBJ whole genome shotgun (WGS) entry which is preliminary data.</text>
</comment>
<feature type="region of interest" description="Disordered" evidence="1">
    <location>
        <begin position="127"/>
        <end position="152"/>
    </location>
</feature>
<dbReference type="OrthoDB" id="289270at2"/>
<feature type="domain" description="Probable zinc-binding" evidence="2">
    <location>
        <begin position="74"/>
        <end position="123"/>
    </location>
</feature>
<dbReference type="InterPro" id="IPR025306">
    <property type="entry name" value="Zn-bnd_dom_prob"/>
</dbReference>
<reference evidence="3 4" key="1">
    <citation type="submission" date="2006-02" db="EMBL/GenBank/DDBJ databases">
        <authorList>
            <person name="Amann R."/>
            <person name="Ferriera S."/>
            <person name="Johnson J."/>
            <person name="Kravitz S."/>
            <person name="Halpern A."/>
            <person name="Remington K."/>
            <person name="Beeson K."/>
            <person name="Tran B."/>
            <person name="Rogers Y.-H."/>
            <person name="Friedman R."/>
            <person name="Venter J.C."/>
        </authorList>
    </citation>
    <scope>NUCLEOTIDE SEQUENCE [LARGE SCALE GENOMIC DNA]</scope>
    <source>
        <strain evidence="3 4">DSM 3645</strain>
    </source>
</reference>
<name>A3ZRX4_9BACT</name>
<dbReference type="Pfam" id="PF13451">
    <property type="entry name" value="zf_Tbcl"/>
    <property type="match status" value="1"/>
</dbReference>
<dbReference type="RefSeq" id="WP_002650456.1">
    <property type="nucleotide sequence ID" value="NZ_CH672376.1"/>
</dbReference>
<sequence>MKSNKQKREQLKAKRARKARRARYAALLQDDATPSFASTAIARFDPSRVRCDPAQLRPFSTYGAPPAFIAEGYQDHPICCIECGAEEIWTASQQKWWYEVMKGSIYSRAVRCRACRRRRRAIRSAANERRLAGMEKKRQAKRLAPSSQRRKL</sequence>
<protein>
    <recommendedName>
        <fullName evidence="2">Probable zinc-binding domain-containing protein</fullName>
    </recommendedName>
</protein>
<evidence type="ECO:0000259" key="2">
    <source>
        <dbReference type="Pfam" id="PF13451"/>
    </source>
</evidence>
<evidence type="ECO:0000313" key="3">
    <source>
        <dbReference type="EMBL" id="EAQ80896.1"/>
    </source>
</evidence>
<evidence type="ECO:0000313" key="4">
    <source>
        <dbReference type="Proteomes" id="UP000004358"/>
    </source>
</evidence>
<dbReference type="eggNOG" id="ENOG50330VS">
    <property type="taxonomic scope" value="Bacteria"/>
</dbReference>
<proteinExistence type="predicted"/>
<evidence type="ECO:0000256" key="1">
    <source>
        <dbReference type="SAM" id="MobiDB-lite"/>
    </source>
</evidence>
<accession>A3ZRX4</accession>
<dbReference type="HOGENOM" id="CLU_161374_0_0_0"/>
<organism evidence="3 4">
    <name type="scientific">Blastopirellula marina DSM 3645</name>
    <dbReference type="NCBI Taxonomy" id="314230"/>
    <lineage>
        <taxon>Bacteria</taxon>
        <taxon>Pseudomonadati</taxon>
        <taxon>Planctomycetota</taxon>
        <taxon>Planctomycetia</taxon>
        <taxon>Pirellulales</taxon>
        <taxon>Pirellulaceae</taxon>
        <taxon>Blastopirellula</taxon>
    </lineage>
</organism>
<dbReference type="Proteomes" id="UP000004358">
    <property type="component" value="Unassembled WGS sequence"/>
</dbReference>